<dbReference type="NCBIfam" id="TIGR03429">
    <property type="entry name" value="arom_pren_DMATS"/>
    <property type="match status" value="1"/>
</dbReference>
<dbReference type="InterPro" id="IPR033964">
    <property type="entry name" value="ABBA"/>
</dbReference>
<dbReference type="GO" id="GO:0009820">
    <property type="term" value="P:alkaloid metabolic process"/>
    <property type="evidence" value="ECO:0007669"/>
    <property type="project" value="InterPro"/>
</dbReference>
<comment type="similarity">
    <text evidence="1">Belongs to the tryptophan dimethylallyltransferase family.</text>
</comment>
<dbReference type="SFLD" id="SFLDG01162">
    <property type="entry name" value="I"/>
    <property type="match status" value="1"/>
</dbReference>
<dbReference type="EMBL" id="KV427687">
    <property type="protein sequence ID" value="KZT00378.1"/>
    <property type="molecule type" value="Genomic_DNA"/>
</dbReference>
<dbReference type="Pfam" id="PF11991">
    <property type="entry name" value="Trp_DMAT"/>
    <property type="match status" value="1"/>
</dbReference>
<dbReference type="SFLD" id="SFLDS00036">
    <property type="entry name" value="Aromatic_Prenyltransferase"/>
    <property type="match status" value="1"/>
</dbReference>
<dbReference type="STRING" id="1314785.A0A165B6V0"/>
<dbReference type="Proteomes" id="UP000076871">
    <property type="component" value="Unassembled WGS sequence"/>
</dbReference>
<protein>
    <submittedName>
        <fullName evidence="3">Aromatic prenyltransferase</fullName>
    </submittedName>
</protein>
<dbReference type="RefSeq" id="XP_040758118.1">
    <property type="nucleotide sequence ID" value="XM_040910220.1"/>
</dbReference>
<dbReference type="AlphaFoldDB" id="A0A165B6V0"/>
<evidence type="ECO:0000313" key="3">
    <source>
        <dbReference type="EMBL" id="KZT00378.1"/>
    </source>
</evidence>
<gene>
    <name evidence="3" type="ORF">LAESUDRAFT_732314</name>
</gene>
<reference evidence="3 4" key="1">
    <citation type="journal article" date="2016" name="Mol. Biol. Evol.">
        <title>Comparative Genomics of Early-Diverging Mushroom-Forming Fungi Provides Insights into the Origins of Lignocellulose Decay Capabilities.</title>
        <authorList>
            <person name="Nagy L.G."/>
            <person name="Riley R."/>
            <person name="Tritt A."/>
            <person name="Adam C."/>
            <person name="Daum C."/>
            <person name="Floudas D."/>
            <person name="Sun H."/>
            <person name="Yadav J.S."/>
            <person name="Pangilinan J."/>
            <person name="Larsson K.H."/>
            <person name="Matsuura K."/>
            <person name="Barry K."/>
            <person name="Labutti K."/>
            <person name="Kuo R."/>
            <person name="Ohm R.A."/>
            <person name="Bhattacharya S.S."/>
            <person name="Shirouzu T."/>
            <person name="Yoshinaga Y."/>
            <person name="Martin F.M."/>
            <person name="Grigoriev I.V."/>
            <person name="Hibbett D.S."/>
        </authorList>
    </citation>
    <scope>NUCLEOTIDE SEQUENCE [LARGE SCALE GENOMIC DNA]</scope>
    <source>
        <strain evidence="3 4">93-53</strain>
    </source>
</reference>
<dbReference type="InParanoid" id="A0A165B6V0"/>
<dbReference type="GO" id="GO:0016765">
    <property type="term" value="F:transferase activity, transferring alkyl or aryl (other than methyl) groups"/>
    <property type="evidence" value="ECO:0007669"/>
    <property type="project" value="InterPro"/>
</dbReference>
<dbReference type="PANTHER" id="PTHR40627">
    <property type="entry name" value="INDOLE PRENYLTRANSFERASE TDIB-RELATED"/>
    <property type="match status" value="1"/>
</dbReference>
<dbReference type="OrthoDB" id="3354387at2759"/>
<keyword evidence="2 3" id="KW-0808">Transferase</keyword>
<sequence>MLSVLTLRAQQPQVRWETTGEVLMRLLEMAAYSEDIKDAYEAFYYAFILPELGEGRDPHAPPSVHHESFHLTVCSQSLPKAYSLSYPDTLPLDARCGSPNALTKHVPQFVSFMTDDHTPLEFSCVFDVDGRATIRFSIDPIERQREGGEPAMKVFEHYASILGISDADLAWCRVCAANLTMVTDAGPLKIYGRPRYPSQYFVGFELTGATPSMKAYFLPETISAATGISKYELVEATIRELAQDAKGLLLAWSAINSFFCALPDDLKPSPEIVAVDCCPSHRNRVKVYVRTPKVTLDIIRRFMTLDYTLKTPALEQALSSIAIFWDILFPGLPVDKEPELSKQHTEHLTGGLLFYYELRGNSCNPYPKVYIPVRHLCKNDEQIVEAMEQFYRAIGNLETTKKYHKIVRNTFTHRPLMSRTGIHTYIAVAAKADSIETTAYFNPERHHEWAA</sequence>
<proteinExistence type="inferred from homology"/>
<evidence type="ECO:0000256" key="2">
    <source>
        <dbReference type="ARBA" id="ARBA00022679"/>
    </source>
</evidence>
<dbReference type="PANTHER" id="PTHR40627:SF4">
    <property type="entry name" value="PRENYLTRANSFERASE ASQH1-RELATED"/>
    <property type="match status" value="1"/>
</dbReference>
<accession>A0A165B6V0</accession>
<organism evidence="3 4">
    <name type="scientific">Laetiporus sulphureus 93-53</name>
    <dbReference type="NCBI Taxonomy" id="1314785"/>
    <lineage>
        <taxon>Eukaryota</taxon>
        <taxon>Fungi</taxon>
        <taxon>Dikarya</taxon>
        <taxon>Basidiomycota</taxon>
        <taxon>Agaricomycotina</taxon>
        <taxon>Agaricomycetes</taxon>
        <taxon>Polyporales</taxon>
        <taxon>Laetiporus</taxon>
    </lineage>
</organism>
<dbReference type="InterPro" id="IPR017795">
    <property type="entry name" value="ABBA_NscD-like"/>
</dbReference>
<evidence type="ECO:0000313" key="4">
    <source>
        <dbReference type="Proteomes" id="UP000076871"/>
    </source>
</evidence>
<dbReference type="CDD" id="cd13929">
    <property type="entry name" value="PT-DMATS_CymD"/>
    <property type="match status" value="1"/>
</dbReference>
<evidence type="ECO:0000256" key="1">
    <source>
        <dbReference type="ARBA" id="ARBA00010209"/>
    </source>
</evidence>
<name>A0A165B6V0_9APHY</name>
<dbReference type="GeneID" id="63827249"/>
<keyword evidence="4" id="KW-1185">Reference proteome</keyword>